<comment type="caution">
    <text evidence="3">The sequence shown here is derived from an EMBL/GenBank/DDBJ whole genome shotgun (WGS) entry which is preliminary data.</text>
</comment>
<keyword evidence="4" id="KW-1185">Reference proteome</keyword>
<organism evidence="3 4">
    <name type="scientific">Volvox africanus</name>
    <dbReference type="NCBI Taxonomy" id="51714"/>
    <lineage>
        <taxon>Eukaryota</taxon>
        <taxon>Viridiplantae</taxon>
        <taxon>Chlorophyta</taxon>
        <taxon>core chlorophytes</taxon>
        <taxon>Chlorophyceae</taxon>
        <taxon>CS clade</taxon>
        <taxon>Chlamydomonadales</taxon>
        <taxon>Volvocaceae</taxon>
        <taxon>Volvox</taxon>
    </lineage>
</organism>
<dbReference type="EMBL" id="BNCO01000019">
    <property type="protein sequence ID" value="GIL54701.1"/>
    <property type="molecule type" value="Genomic_DNA"/>
</dbReference>
<evidence type="ECO:0000313" key="3">
    <source>
        <dbReference type="EMBL" id="GIL54701.1"/>
    </source>
</evidence>
<dbReference type="PRINTS" id="PR01217">
    <property type="entry name" value="PRICHEXTENSN"/>
</dbReference>
<proteinExistence type="predicted"/>
<dbReference type="Pfam" id="PF05548">
    <property type="entry name" value="Peptidase_M11"/>
    <property type="match status" value="1"/>
</dbReference>
<feature type="region of interest" description="Disordered" evidence="1">
    <location>
        <begin position="488"/>
        <end position="701"/>
    </location>
</feature>
<sequence>MTIILPYSGMDVKTPCCVCYHLVARRYTIMVLLAMLMSSPLFSLQTGVFAARTPPSSSPPRPAAQTVVSLQGRLTYRVQRPRPIARWVLTNTNGITYTLPVQPVSIDSGMPLPAGSWISAKCYLPHPYASSCSKTAGARIFLSTAPVPASNITLSLRILVLSLNASNSSCPSIPAGTFDTAVRNAFMGSNGYAAYFKNCSYGFMQINRVATKVVSVVFPCSQAILGCDENAIATSALQNLPPEVSQSTVSYYDLFVLPKNFAAICGWVGLADSPGTKSWYSSDNTGIFDQGTVMQELLRNFGLSSAWRNGVEYEDYSTAMGLGGSCPSAPELWRLGWATPLAQLNSSSFVANVYQNFTLPATYLGPTGVLIKIQPNWMGTSAYKKNLYLALRVKAAGDRLLLEEFNGKVSLHELNAEIDNSFSAFGDPKVELTTVISPNTSLTFFNYQLHIMTGGLVNKGTAITIKICRFIVGPTDCKDILLPPPPSLLPSPLPPSPTSPLPSPWPPSPPPKSLSRRPPMPQPPPNSPRPPSPRQLPPSPPPPRPPPPSPPPPRPPPPSPPPPRPLPPSPPPPRPLPPSPPPPRPLPPSPPPPRPLPPSPPPPRPPPPSPPPSLRLAPPPPSPRRPTPLPPSPPPPKPYISPSPPPPRSPPRKIVQPPPLCKPPPKLLKPRPPPPTEPEGDHQPPPMSSEPPPAGQYHDYDYYEYDYNYDYNYHRKI</sequence>
<name>A0A8J4B693_9CHLO</name>
<evidence type="ECO:0000313" key="4">
    <source>
        <dbReference type="Proteomes" id="UP000747399"/>
    </source>
</evidence>
<feature type="compositionally biased region" description="Pro residues" evidence="1">
    <location>
        <begin position="488"/>
        <end position="649"/>
    </location>
</feature>
<accession>A0A8J4B693</accession>
<dbReference type="AlphaFoldDB" id="A0A8J4B693"/>
<dbReference type="InterPro" id="IPR052506">
    <property type="entry name" value="Bact_Fn-Binding"/>
</dbReference>
<dbReference type="Proteomes" id="UP000747399">
    <property type="component" value="Unassembled WGS sequence"/>
</dbReference>
<reference evidence="3" key="1">
    <citation type="journal article" date="2021" name="Proc. Natl. Acad. Sci. U.S.A.">
        <title>Three genomes in the algal genus Volvox reveal the fate of a haploid sex-determining region after a transition to homothallism.</title>
        <authorList>
            <person name="Yamamoto K."/>
            <person name="Hamaji T."/>
            <person name="Kawai-Toyooka H."/>
            <person name="Matsuzaki R."/>
            <person name="Takahashi F."/>
            <person name="Nishimura Y."/>
            <person name="Kawachi M."/>
            <person name="Noguchi H."/>
            <person name="Minakuchi Y."/>
            <person name="Umen J.G."/>
            <person name="Toyoda A."/>
            <person name="Nozaki H."/>
        </authorList>
    </citation>
    <scope>NUCLEOTIDE SEQUENCE</scope>
    <source>
        <strain evidence="3">NIES-3780</strain>
    </source>
</reference>
<dbReference type="PANTHER" id="PTHR48234">
    <property type="entry name" value="GH09231P"/>
    <property type="match status" value="1"/>
</dbReference>
<protein>
    <recommendedName>
        <fullName evidence="2">Peptidase M11 gametolysin domain-containing protein</fullName>
    </recommendedName>
</protein>
<evidence type="ECO:0000256" key="1">
    <source>
        <dbReference type="SAM" id="MobiDB-lite"/>
    </source>
</evidence>
<feature type="domain" description="Peptidase M11 gametolysin" evidence="2">
    <location>
        <begin position="166"/>
        <end position="424"/>
    </location>
</feature>
<dbReference type="InterPro" id="IPR008752">
    <property type="entry name" value="Peptidase_M11"/>
</dbReference>
<evidence type="ECO:0000259" key="2">
    <source>
        <dbReference type="Pfam" id="PF05548"/>
    </source>
</evidence>
<dbReference type="PANTHER" id="PTHR48234:SF1">
    <property type="entry name" value="SEA DOMAIN-CONTAINING PROTEIN-RELATED"/>
    <property type="match status" value="1"/>
</dbReference>
<feature type="compositionally biased region" description="Pro residues" evidence="1">
    <location>
        <begin position="656"/>
        <end position="694"/>
    </location>
</feature>
<gene>
    <name evidence="3" type="ORF">Vafri_10434</name>
</gene>